<dbReference type="EMBL" id="AWSO01001308">
    <property type="protein sequence ID" value="ESK84382.1"/>
    <property type="molecule type" value="Genomic_DNA"/>
</dbReference>
<gene>
    <name evidence="3" type="ORF">Moror_10153</name>
</gene>
<dbReference type="Proteomes" id="UP000017559">
    <property type="component" value="Unassembled WGS sequence"/>
</dbReference>
<feature type="compositionally biased region" description="Basic and acidic residues" evidence="1">
    <location>
        <begin position="772"/>
        <end position="782"/>
    </location>
</feature>
<reference evidence="3 4" key="1">
    <citation type="journal article" date="2014" name="BMC Genomics">
        <title>Genome and secretome analysis of the hemibiotrophic fungal pathogen, Moniliophthora roreri, which causes frosty pod rot disease of cacao: mechanisms of the biotrophic and necrotrophic phases.</title>
        <authorList>
            <person name="Meinhardt L.W."/>
            <person name="Costa G.G.L."/>
            <person name="Thomazella D.P.T."/>
            <person name="Teixeira P.J.P.L."/>
            <person name="Carazzolle M.F."/>
            <person name="Schuster S.C."/>
            <person name="Carlson J.E."/>
            <person name="Guiltinan M.J."/>
            <person name="Mieczkowski P."/>
            <person name="Farmer A."/>
            <person name="Ramaraj T."/>
            <person name="Crozier J."/>
            <person name="Davis R.E."/>
            <person name="Shao J."/>
            <person name="Melnick R.L."/>
            <person name="Pereira G.A.G."/>
            <person name="Bailey B.A."/>
        </authorList>
    </citation>
    <scope>NUCLEOTIDE SEQUENCE [LARGE SCALE GENOMIC DNA]</scope>
    <source>
        <strain evidence="3 4">MCA 2997</strain>
    </source>
</reference>
<dbReference type="KEGG" id="mrr:Moror_10153"/>
<dbReference type="AlphaFoldDB" id="V2WS35"/>
<organism evidence="3 4">
    <name type="scientific">Moniliophthora roreri (strain MCA 2997)</name>
    <name type="common">Cocoa frosty pod rot fungus</name>
    <name type="synonym">Crinipellis roreri</name>
    <dbReference type="NCBI Taxonomy" id="1381753"/>
    <lineage>
        <taxon>Eukaryota</taxon>
        <taxon>Fungi</taxon>
        <taxon>Dikarya</taxon>
        <taxon>Basidiomycota</taxon>
        <taxon>Agaricomycotina</taxon>
        <taxon>Agaricomycetes</taxon>
        <taxon>Agaricomycetidae</taxon>
        <taxon>Agaricales</taxon>
        <taxon>Marasmiineae</taxon>
        <taxon>Marasmiaceae</taxon>
        <taxon>Moniliophthora</taxon>
    </lineage>
</organism>
<accession>V2WS35</accession>
<feature type="region of interest" description="Disordered" evidence="1">
    <location>
        <begin position="324"/>
        <end position="410"/>
    </location>
</feature>
<feature type="region of interest" description="Disordered" evidence="1">
    <location>
        <begin position="629"/>
        <end position="661"/>
    </location>
</feature>
<keyword evidence="2" id="KW-0812">Transmembrane</keyword>
<keyword evidence="2" id="KW-1133">Transmembrane helix</keyword>
<feature type="compositionally biased region" description="Polar residues" evidence="1">
    <location>
        <begin position="648"/>
        <end position="661"/>
    </location>
</feature>
<feature type="compositionally biased region" description="Basic and acidic residues" evidence="1">
    <location>
        <begin position="401"/>
        <end position="410"/>
    </location>
</feature>
<name>V2WS35_MONRO</name>
<evidence type="ECO:0000313" key="3">
    <source>
        <dbReference type="EMBL" id="ESK84382.1"/>
    </source>
</evidence>
<dbReference type="HOGENOM" id="CLU_355677_0_0_1"/>
<evidence type="ECO:0000313" key="4">
    <source>
        <dbReference type="Proteomes" id="UP000017559"/>
    </source>
</evidence>
<comment type="caution">
    <text evidence="3">The sequence shown here is derived from an EMBL/GenBank/DDBJ whole genome shotgun (WGS) entry which is preliminary data.</text>
</comment>
<feature type="region of interest" description="Disordered" evidence="1">
    <location>
        <begin position="742"/>
        <end position="789"/>
    </location>
</feature>
<keyword evidence="4" id="KW-1185">Reference proteome</keyword>
<feature type="transmembrane region" description="Helical" evidence="2">
    <location>
        <begin position="196"/>
        <end position="218"/>
    </location>
</feature>
<evidence type="ECO:0000256" key="2">
    <source>
        <dbReference type="SAM" id="Phobius"/>
    </source>
</evidence>
<keyword evidence="2" id="KW-0472">Membrane</keyword>
<protein>
    <submittedName>
        <fullName evidence="3">Uncharacterized protein</fullName>
    </submittedName>
</protein>
<proteinExistence type="predicted"/>
<evidence type="ECO:0000256" key="1">
    <source>
        <dbReference type="SAM" id="MobiDB-lite"/>
    </source>
</evidence>
<sequence length="789" mass="87880">MGKKSKKGKGKNQVESMGWVHGKKLEILTSCYEDYKRSKADMVQSTTKALLARFSFDLPFEKDPKEGVNYTPPDINTFPEGPIRKAEEDRQAKVLEERKKKIHNWTNYHWNIKVTKSNEKLVQVTCKTIWDLWEDQLWKRSDWQPGPKQILKPSQMLAEINRFCRERFNNDEDPEFVKRVIAKNTKIYSENMKSMLILVTAMADVVTIHFGVVVTIALHGPRSNGKIKTDIISSLVPCSQTELSFQDFDPDRYAELHNYANDYAAHVFYTDLMQQPAGWEHVSTTDDNSVLVPAAAPVVIPGKVSSLVPGSGPSSNVAQLAMDARSVPGSGPPKSKNVAQPAPSMQNTHHLPPEQQDEAEPVSNLPSPNLGMAGPVLEPASSALHSSMQENPDPITTPHLPSEKSAETESISKLDVTPLVHPAQLDKADLVTTNITGSHLSSTQSVRAEPIMKTDSAPTLSLSAPVEVENHFPTVPPAHAPARYDLWINPTNTVQPHGDYQQQQQQFQYNASYQLQDRDSECMWDDSAGMQTFEKLSLLNILHAPTANSMYYDTGYNYNDSLSYNNAAAFQAHPVSNTGSHQVHWNNCNSSTILPQYSDMGPNHNRYQQLNADYGVRVSMLPFSMASKAQHIPQSDARQLQEVPHIPQSDTQQLQAQPTPQIDVQHPAETQLPSRIDVQHPEEAQPTSQFENPELELRKKRKHTMEEEVLTADAKDLLGTGNCFLPATSRVEGTVIPQRLEAVGGKKKATAGTKGHGQSARKSNDVVASDSNVEKENEEVKTHSKRKRL</sequence>